<keyword evidence="3" id="KW-1185">Reference proteome</keyword>
<keyword evidence="1" id="KW-0812">Transmembrane</keyword>
<feature type="transmembrane region" description="Helical" evidence="1">
    <location>
        <begin position="62"/>
        <end position="80"/>
    </location>
</feature>
<sequence length="213" mass="25257">MTTPLDVNEAEEKLKRQKMFFEPLNKVTKISFWMYFAVFSCFLFYLEYLFIFKHELPRFQGYYGYLLTFSACFLICFYAFKNFLAALEKRMSLNVLSNLVAVDGYSDLASLRISHNNLYISSHVALFIFGLSLAFMLHNYGNFPLTDFRIVLSKPISIICLSSLVYYILTRIFYYIRNKQLDDAIFYAQIEHHKERYYKEKAENGMLDSEDKI</sequence>
<dbReference type="EMBL" id="APQL01000013">
    <property type="protein sequence ID" value="ENW02975.1"/>
    <property type="molecule type" value="Genomic_DNA"/>
</dbReference>
<evidence type="ECO:0000313" key="3">
    <source>
        <dbReference type="Proteomes" id="UP000017670"/>
    </source>
</evidence>
<dbReference type="PATRIC" id="fig|1217648.3.peg.3290"/>
<keyword evidence="1" id="KW-0472">Membrane</keyword>
<dbReference type="STRING" id="262668.GCA_000931715_00134"/>
<dbReference type="AlphaFoldDB" id="N9F6N5"/>
<dbReference type="Proteomes" id="UP000017670">
    <property type="component" value="Unassembled WGS sequence"/>
</dbReference>
<gene>
    <name evidence="2" type="ORF">F933_03381</name>
</gene>
<evidence type="ECO:0000313" key="2">
    <source>
        <dbReference type="EMBL" id="ENW02975.1"/>
    </source>
</evidence>
<accession>N9F6N5</accession>
<reference evidence="2 3" key="1">
    <citation type="submission" date="2013-02" db="EMBL/GenBank/DDBJ databases">
        <title>The Genome Sequence of Acinetobacter beijerinckii CIP 110307.</title>
        <authorList>
            <consortium name="The Broad Institute Genome Sequencing Platform"/>
            <consortium name="The Broad Institute Genome Sequencing Center for Infectious Disease"/>
            <person name="Cerqueira G."/>
            <person name="Feldgarden M."/>
            <person name="Courvalin P."/>
            <person name="Perichon B."/>
            <person name="Grillot-Courvalin C."/>
            <person name="Clermont D."/>
            <person name="Rocha E."/>
            <person name="Yoon E.-J."/>
            <person name="Nemec A."/>
            <person name="Walker B."/>
            <person name="Young S.K."/>
            <person name="Zeng Q."/>
            <person name="Gargeya S."/>
            <person name="Fitzgerald M."/>
            <person name="Haas B."/>
            <person name="Abouelleil A."/>
            <person name="Alvarado L."/>
            <person name="Arachchi H.M."/>
            <person name="Berlin A.M."/>
            <person name="Chapman S.B."/>
            <person name="Dewar J."/>
            <person name="Goldberg J."/>
            <person name="Griggs A."/>
            <person name="Gujja S."/>
            <person name="Hansen M."/>
            <person name="Howarth C."/>
            <person name="Imamovic A."/>
            <person name="Larimer J."/>
            <person name="McCowan C."/>
            <person name="Murphy C."/>
            <person name="Neiman D."/>
            <person name="Pearson M."/>
            <person name="Priest M."/>
            <person name="Roberts A."/>
            <person name="Saif S."/>
            <person name="Shea T."/>
            <person name="Sisk P."/>
            <person name="Sykes S."/>
            <person name="Wortman J."/>
            <person name="Nusbaum C."/>
            <person name="Birren B."/>
        </authorList>
    </citation>
    <scope>NUCLEOTIDE SEQUENCE [LARGE SCALE GENOMIC DNA]</scope>
    <source>
        <strain evidence="2 3">CIP 110307</strain>
    </source>
</reference>
<dbReference type="HOGENOM" id="CLU_1292121_0_0_6"/>
<feature type="transmembrane region" description="Helical" evidence="1">
    <location>
        <begin position="32"/>
        <end position="50"/>
    </location>
</feature>
<proteinExistence type="predicted"/>
<feature type="transmembrane region" description="Helical" evidence="1">
    <location>
        <begin position="118"/>
        <end position="138"/>
    </location>
</feature>
<protein>
    <submittedName>
        <fullName evidence="2">Uncharacterized protein</fullName>
    </submittedName>
</protein>
<organism evidence="2 3">
    <name type="scientific">Acinetobacter beijerinckii CIP 110307</name>
    <dbReference type="NCBI Taxonomy" id="1217648"/>
    <lineage>
        <taxon>Bacteria</taxon>
        <taxon>Pseudomonadati</taxon>
        <taxon>Pseudomonadota</taxon>
        <taxon>Gammaproteobacteria</taxon>
        <taxon>Moraxellales</taxon>
        <taxon>Moraxellaceae</taxon>
        <taxon>Acinetobacter</taxon>
    </lineage>
</organism>
<feature type="transmembrane region" description="Helical" evidence="1">
    <location>
        <begin position="150"/>
        <end position="169"/>
    </location>
</feature>
<dbReference type="GeneID" id="29858239"/>
<comment type="caution">
    <text evidence="2">The sequence shown here is derived from an EMBL/GenBank/DDBJ whole genome shotgun (WGS) entry which is preliminary data.</text>
</comment>
<name>N9F6N5_9GAMM</name>
<dbReference type="RefSeq" id="WP_005063371.1">
    <property type="nucleotide sequence ID" value="NZ_KB849767.1"/>
</dbReference>
<evidence type="ECO:0000256" key="1">
    <source>
        <dbReference type="SAM" id="Phobius"/>
    </source>
</evidence>
<keyword evidence="1" id="KW-1133">Transmembrane helix</keyword>